<comment type="caution">
    <text evidence="1">The sequence shown here is derived from an EMBL/GenBank/DDBJ whole genome shotgun (WGS) entry which is preliminary data.</text>
</comment>
<dbReference type="OrthoDB" id="3483940at2"/>
<protein>
    <submittedName>
        <fullName evidence="1">Uncharacterized protein</fullName>
    </submittedName>
</protein>
<accession>A0A4V2YV66</accession>
<keyword evidence="2" id="KW-1185">Reference proteome</keyword>
<name>A0A4V2YV66_9ACTN</name>
<dbReference type="EMBL" id="SMKU01000154">
    <property type="protein sequence ID" value="TDD80347.1"/>
    <property type="molecule type" value="Genomic_DNA"/>
</dbReference>
<evidence type="ECO:0000313" key="1">
    <source>
        <dbReference type="EMBL" id="TDD80347.1"/>
    </source>
</evidence>
<reference evidence="1 2" key="1">
    <citation type="submission" date="2019-03" db="EMBL/GenBank/DDBJ databases">
        <title>Draft genome sequences of novel Actinobacteria.</title>
        <authorList>
            <person name="Sahin N."/>
            <person name="Ay H."/>
            <person name="Saygin H."/>
        </authorList>
    </citation>
    <scope>NUCLEOTIDE SEQUENCE [LARGE SCALE GENOMIC DNA]</scope>
    <source>
        <strain evidence="1 2">H3C3</strain>
    </source>
</reference>
<dbReference type="Proteomes" id="UP000294513">
    <property type="component" value="Unassembled WGS sequence"/>
</dbReference>
<gene>
    <name evidence="1" type="ORF">E1298_25910</name>
</gene>
<dbReference type="RefSeq" id="WP_131897655.1">
    <property type="nucleotide sequence ID" value="NZ_SMKU01000154.1"/>
</dbReference>
<dbReference type="AlphaFoldDB" id="A0A4V2YV66"/>
<feature type="non-terminal residue" evidence="1">
    <location>
        <position position="1"/>
    </location>
</feature>
<proteinExistence type="predicted"/>
<sequence>PPAAHTLDTDAEALAGCASRLRDLAARLRVDETAPPWLFSTLNAHITACVIASGDLSAAAARLNTCANPAVEADRP</sequence>
<evidence type="ECO:0000313" key="2">
    <source>
        <dbReference type="Proteomes" id="UP000294513"/>
    </source>
</evidence>
<organism evidence="1 2">
    <name type="scientific">Actinomadura rubrisoli</name>
    <dbReference type="NCBI Taxonomy" id="2530368"/>
    <lineage>
        <taxon>Bacteria</taxon>
        <taxon>Bacillati</taxon>
        <taxon>Actinomycetota</taxon>
        <taxon>Actinomycetes</taxon>
        <taxon>Streptosporangiales</taxon>
        <taxon>Thermomonosporaceae</taxon>
        <taxon>Actinomadura</taxon>
    </lineage>
</organism>